<proteinExistence type="predicted"/>
<evidence type="ECO:0000313" key="2">
    <source>
        <dbReference type="Proteomes" id="UP000094444"/>
    </source>
</evidence>
<sequence length="275" mass="31113">MSEPDIIHHLGGLLELKILQTIQDGEGKRSNVYLVECRRREVKHEQSAPALADQTVTCVLKTFPPNEFHNRLFQREVAAYYTELQRHLTTAVDPEGAWAVLSSYDTPPSAWPFCFGRLGLPDTSAPLQSGGDWIRPCPQNRPPTAGAKQRQSLLLEYMPDATPLTLDKLNDRLAGKIRQIIHELHARNVVHGDFVVRALWPRIGFGNIFTRKRGDSGVEEVFVMDFNRSRIIGTQPRDQAMALEEEEQVADLFGRALDNKMAIDKIPRELRKLLG</sequence>
<dbReference type="AlphaFoldDB" id="A0A2P5HQB1"/>
<dbReference type="InParanoid" id="A0A2P5HQB1"/>
<name>A0A2P5HQB1_DIAHE</name>
<evidence type="ECO:0008006" key="3">
    <source>
        <dbReference type="Google" id="ProtNLM"/>
    </source>
</evidence>
<protein>
    <recommendedName>
        <fullName evidence="3">Protein kinase domain-containing protein</fullName>
    </recommendedName>
</protein>
<evidence type="ECO:0000313" key="1">
    <source>
        <dbReference type="EMBL" id="POS72456.1"/>
    </source>
</evidence>
<comment type="caution">
    <text evidence="1">The sequence shown here is derived from an EMBL/GenBank/DDBJ whole genome shotgun (WGS) entry which is preliminary data.</text>
</comment>
<dbReference type="OrthoDB" id="4863841at2759"/>
<accession>A0A2P5HQB1</accession>
<dbReference type="EMBL" id="MAVT02000997">
    <property type="protein sequence ID" value="POS72456.1"/>
    <property type="molecule type" value="Genomic_DNA"/>
</dbReference>
<keyword evidence="2" id="KW-1185">Reference proteome</keyword>
<gene>
    <name evidence="1" type="ORF">DHEL01_v209151</name>
</gene>
<reference evidence="1" key="1">
    <citation type="submission" date="2017-09" db="EMBL/GenBank/DDBJ databases">
        <title>Polyketide synthases of a Diaporthe helianthi virulent isolate.</title>
        <authorList>
            <person name="Baroncelli R."/>
        </authorList>
    </citation>
    <scope>NUCLEOTIDE SEQUENCE [LARGE SCALE GENOMIC DNA]</scope>
    <source>
        <strain evidence="1">7/96</strain>
    </source>
</reference>
<dbReference type="Proteomes" id="UP000094444">
    <property type="component" value="Unassembled WGS sequence"/>
</dbReference>
<organism evidence="1 2">
    <name type="scientific">Diaporthe helianthi</name>
    <dbReference type="NCBI Taxonomy" id="158607"/>
    <lineage>
        <taxon>Eukaryota</taxon>
        <taxon>Fungi</taxon>
        <taxon>Dikarya</taxon>
        <taxon>Ascomycota</taxon>
        <taxon>Pezizomycotina</taxon>
        <taxon>Sordariomycetes</taxon>
        <taxon>Sordariomycetidae</taxon>
        <taxon>Diaporthales</taxon>
        <taxon>Diaporthaceae</taxon>
        <taxon>Diaporthe</taxon>
    </lineage>
</organism>